<comment type="interaction">
    <interactant intactId="EBI-2315745">
        <id>Q9TYX9</id>
    </interactant>
    <interactant intactId="EBI-2315883">
        <id>P03949</id>
        <label>abl-1</label>
    </interactant>
    <organismsDiffer>false</organismsDiffer>
    <experiments>4</experiments>
</comment>
<comment type="interaction">
    <interactant intactId="EBI-2315745">
        <id>Q9TYX9</id>
    </interactant>
    <interactant intactId="EBI-2315635">
        <id>Q8MPT2</id>
        <label>T04C9.1</label>
    </interactant>
    <organismsDiffer>false</organismsDiffer>
    <experiments>4</experiments>
</comment>
<evidence type="ECO:0000313" key="2">
    <source>
        <dbReference type="EMBL" id="CCD61350.1"/>
    </source>
</evidence>
<protein>
    <submittedName>
        <fullName evidence="2">SPK domain-containing protein</fullName>
    </submittedName>
</protein>
<dbReference type="InterPro" id="IPR053315">
    <property type="entry name" value="Peptidase_C14A"/>
</dbReference>
<dbReference type="InParanoid" id="Q9TYX9"/>
<evidence type="ECO:0000259" key="1">
    <source>
        <dbReference type="SMART" id="SM00583"/>
    </source>
</evidence>
<dbReference type="FunCoup" id="Q9TYX9">
    <property type="interactions" value="1509"/>
</dbReference>
<dbReference type="SMR" id="Q9TYX9"/>
<dbReference type="PANTHER" id="PTHR23362:SF0">
    <property type="entry name" value="CALPONIN-HOMOLOGY (CH) DOMAIN-CONTAINING PROTEIN-RELATED"/>
    <property type="match status" value="1"/>
</dbReference>
<dbReference type="eggNOG" id="ENOG502THIZ">
    <property type="taxonomic scope" value="Eukaryota"/>
</dbReference>
<dbReference type="EMBL" id="BX284604">
    <property type="protein sequence ID" value="CCD61350.1"/>
    <property type="molecule type" value="Genomic_DNA"/>
</dbReference>
<dbReference type="IntAct" id="Q9TYX9">
    <property type="interactions" value="6"/>
</dbReference>
<dbReference type="GeneID" id="177114"/>
<dbReference type="Proteomes" id="UP000001940">
    <property type="component" value="Chromosome IV"/>
</dbReference>
<dbReference type="SMART" id="SM00583">
    <property type="entry name" value="SPK"/>
    <property type="match status" value="3"/>
</dbReference>
<dbReference type="UCSC" id="M57.1">
    <property type="organism name" value="c. elegans"/>
</dbReference>
<dbReference type="OrthoDB" id="5808641at2759"/>
<dbReference type="KEGG" id="cel:CELE_M57.1"/>
<comment type="interaction">
    <interactant intactId="EBI-2315745">
        <id>Q9TYX9</id>
    </interactant>
    <interactant intactId="EBI-2315822">
        <id>Q7K7J0</id>
        <label>gei-18</label>
    </interactant>
    <organismsDiffer>false</organismsDiffer>
    <experiments>7</experiments>
</comment>
<dbReference type="AlphaFoldDB" id="Q9TYX9"/>
<gene>
    <name evidence="2" type="ORF">CELE_M57.1</name>
    <name evidence="2 4" type="ORF">M57.1</name>
</gene>
<feature type="domain" description="SPK" evidence="1">
    <location>
        <begin position="257"/>
        <end position="368"/>
    </location>
</feature>
<keyword evidence="3" id="KW-1185">Reference proteome</keyword>
<accession>Q9TYX9</accession>
<dbReference type="Pfam" id="PF04435">
    <property type="entry name" value="SPK"/>
    <property type="match status" value="3"/>
</dbReference>
<evidence type="ECO:0000313" key="3">
    <source>
        <dbReference type="Proteomes" id="UP000001940"/>
    </source>
</evidence>
<name>Q9TYX9_CAEEL</name>
<dbReference type="PaxDb" id="6239-M57.1"/>
<dbReference type="PANTHER" id="PTHR23362">
    <property type="entry name" value="L-PLASTIN-RELATED"/>
    <property type="match status" value="1"/>
</dbReference>
<comment type="interaction">
    <interactant intactId="EBI-2315745">
        <id>Q9TYX9</id>
    </interactant>
    <interactant intactId="EBI-315750">
        <id>Q10929</id>
        <label>abi-1</label>
    </interactant>
    <organismsDiffer>false</organismsDiffer>
    <experiments>3</experiments>
</comment>
<comment type="interaction">
    <interactant intactId="EBI-2315745">
        <id>Q9TYX9</id>
    </interactant>
    <interactant intactId="EBI-325337">
        <id>G5EC32</id>
        <label>sorb-1</label>
    </interactant>
    <organismsDiffer>false</organismsDiffer>
    <experiments>10</experiments>
</comment>
<dbReference type="Bgee" id="WBGene00019777">
    <property type="expression patterns" value="Expressed in embryo and 4 other cell types or tissues"/>
</dbReference>
<sequence length="665" mass="77698">MYTNDELTEFMDFLVEQTKDSIYPLVAKKVFKKFPNRRLIPEDKRYPRFCSHFAPKMNEFNKYSIEERIRLMYALRGKVEDDFLTRIQAHGTVELNEKHRISKFISNDGTFSLEDDRERLSIDTTGLEFVRLLDFLIEKTRDVIEPLLVTKRIFQEFSRLEPGPRHKHPDKMYNRKFRYSLAPNMNKYSDYSIEDRVRLFFAFGGEIEDDFLRTIETHGTVQLDDKRRITKYVSNDGNFKLEGIRRHIMSKPATGPEYTRFMEFLIETTKDAVEPMKVPLVLKAFKRQEGRKFTENGYGSRFHKKLAPNMSKWSKYRIEERTRMMFAMKGKVESDFLAQIEASGKVQLDKNQLIVKYTSNDGEIELGGETRLVEKKKRKSTNYHKMHQKRRKIIRSVTDETSLVAKWKRKSDSYYEMYQKRRKIGEKELSDTAEVEEVAPYDEAPNEDQDTQLNPFNAMSNLTTNGPSSNAQEWSNDEPKQEPVFEDIFIQNQHFPSEIEDVPIQEIRRIEPDTKLAYLNIGSSVQGAVITDSGEIKLHKFLNSLELILTSLESDTLDDLLNDIEGIRVRINDEILPPELVITALQTFLLGITRKSRSAASAENKSSHECLRIFKYSLLWLRSPLLWEIQQRVAEEIESHVIGEKIILVADVQQGIRNILFAVSS</sequence>
<proteinExistence type="evidence at protein level"/>
<feature type="domain" description="SPK" evidence="1">
    <location>
        <begin position="128"/>
        <end position="243"/>
    </location>
</feature>
<dbReference type="PhylomeDB" id="Q9TYX9"/>
<dbReference type="CTD" id="177114"/>
<dbReference type="WormBase" id="M57.1">
    <property type="protein sequence ID" value="CE19540"/>
    <property type="gene ID" value="WBGene00019777"/>
</dbReference>
<comment type="interaction">
    <interactant intactId="EBI-2315745">
        <id>Q9TYX9</id>
    </interactant>
    <interactant intactId="EBI-2317194">
        <id>Q95XW5</id>
        <label>magu-1</label>
    </interactant>
    <organismsDiffer>false</organismsDiffer>
    <experiments>3</experiments>
</comment>
<dbReference type="STRING" id="6239.M57.1.1"/>
<feature type="domain" description="SPK" evidence="1">
    <location>
        <begin position="6"/>
        <end position="115"/>
    </location>
</feature>
<dbReference type="HOGENOM" id="CLU_368122_0_0_1"/>
<reference evidence="2 3" key="1">
    <citation type="journal article" date="1998" name="Science">
        <title>Genome sequence of the nematode C. elegans: a platform for investigating biology.</title>
        <authorList>
            <consortium name="The C. elegans sequencing consortium"/>
            <person name="Sulson J.E."/>
            <person name="Waterston R."/>
        </authorList>
    </citation>
    <scope>NUCLEOTIDE SEQUENCE [LARGE SCALE GENOMIC DNA]</scope>
    <source>
        <strain evidence="2 3">Bristol N2</strain>
    </source>
</reference>
<dbReference type="RefSeq" id="NP_500368.1">
    <property type="nucleotide sequence ID" value="NM_067967.4"/>
</dbReference>
<dbReference type="AGR" id="WB:WBGene00019777"/>
<dbReference type="PIR" id="T33743">
    <property type="entry name" value="T33743"/>
</dbReference>
<dbReference type="InterPro" id="IPR006570">
    <property type="entry name" value="SPK_dom"/>
</dbReference>
<organism evidence="2 3">
    <name type="scientific">Caenorhabditis elegans</name>
    <dbReference type="NCBI Taxonomy" id="6239"/>
    <lineage>
        <taxon>Eukaryota</taxon>
        <taxon>Metazoa</taxon>
        <taxon>Ecdysozoa</taxon>
        <taxon>Nematoda</taxon>
        <taxon>Chromadorea</taxon>
        <taxon>Rhabditida</taxon>
        <taxon>Rhabditina</taxon>
        <taxon>Rhabditomorpha</taxon>
        <taxon>Rhabditoidea</taxon>
        <taxon>Rhabditidae</taxon>
        <taxon>Peloderinae</taxon>
        <taxon>Caenorhabditis</taxon>
    </lineage>
</organism>
<evidence type="ECO:0000313" key="4">
    <source>
        <dbReference type="WormBase" id="M57.1"/>
    </source>
</evidence>